<dbReference type="RefSeq" id="WP_068807308.1">
    <property type="nucleotide sequence ID" value="NZ_CP158977.1"/>
</dbReference>
<evidence type="ECO:0000256" key="14">
    <source>
        <dbReference type="ARBA" id="ARBA00047783"/>
    </source>
</evidence>
<evidence type="ECO:0000256" key="12">
    <source>
        <dbReference type="ARBA" id="ARBA00029736"/>
    </source>
</evidence>
<dbReference type="Proteomes" id="UP001275867">
    <property type="component" value="Unassembled WGS sequence"/>
</dbReference>
<dbReference type="PANTHER" id="PTHR46417:SF1">
    <property type="entry name" value="TRNA (GUANINE-N(1)-)-METHYLTRANSFERASE"/>
    <property type="match status" value="1"/>
</dbReference>
<comment type="similarity">
    <text evidence="3 15 17">Belongs to the RNA methyltransferase TrmD family.</text>
</comment>
<dbReference type="CDD" id="cd18080">
    <property type="entry name" value="TrmD-like"/>
    <property type="match status" value="1"/>
</dbReference>
<protein>
    <recommendedName>
        <fullName evidence="6 15">tRNA (guanine-N(1)-)-methyltransferase</fullName>
        <ecNumber evidence="5 15">2.1.1.228</ecNumber>
    </recommendedName>
    <alternativeName>
        <fullName evidence="12 15">M1G-methyltransferase</fullName>
    </alternativeName>
    <alternativeName>
        <fullName evidence="13 15">tRNA [GM37] methyltransferase</fullName>
    </alternativeName>
</protein>
<evidence type="ECO:0000256" key="4">
    <source>
        <dbReference type="ARBA" id="ARBA00011738"/>
    </source>
</evidence>
<dbReference type="GO" id="GO:0002939">
    <property type="term" value="P:tRNA N1-guanine methylation"/>
    <property type="evidence" value="ECO:0007669"/>
    <property type="project" value="TreeGrafter"/>
</dbReference>
<comment type="caution">
    <text evidence="19">The sequence shown here is derived from an EMBL/GenBank/DDBJ whole genome shotgun (WGS) entry which is preliminary data.</text>
</comment>
<evidence type="ECO:0000256" key="10">
    <source>
        <dbReference type="ARBA" id="ARBA00022691"/>
    </source>
</evidence>
<dbReference type="GO" id="GO:0005829">
    <property type="term" value="C:cytosol"/>
    <property type="evidence" value="ECO:0007669"/>
    <property type="project" value="TreeGrafter"/>
</dbReference>
<keyword evidence="9 15" id="KW-0808">Transferase</keyword>
<dbReference type="EC" id="2.1.1.228" evidence="5 15"/>
<evidence type="ECO:0000313" key="19">
    <source>
        <dbReference type="EMBL" id="MDV7693292.1"/>
    </source>
</evidence>
<evidence type="ECO:0000256" key="3">
    <source>
        <dbReference type="ARBA" id="ARBA00007630"/>
    </source>
</evidence>
<dbReference type="GO" id="GO:0052906">
    <property type="term" value="F:tRNA (guanine(37)-N1)-methyltransferase activity"/>
    <property type="evidence" value="ECO:0007669"/>
    <property type="project" value="UniProtKB-UniRule"/>
</dbReference>
<comment type="catalytic activity">
    <reaction evidence="14 15 17">
        <text>guanosine(37) in tRNA + S-adenosyl-L-methionine = N(1)-methylguanosine(37) in tRNA + S-adenosyl-L-homocysteine + H(+)</text>
        <dbReference type="Rhea" id="RHEA:36899"/>
        <dbReference type="Rhea" id="RHEA-COMP:10145"/>
        <dbReference type="Rhea" id="RHEA-COMP:10147"/>
        <dbReference type="ChEBI" id="CHEBI:15378"/>
        <dbReference type="ChEBI" id="CHEBI:57856"/>
        <dbReference type="ChEBI" id="CHEBI:59789"/>
        <dbReference type="ChEBI" id="CHEBI:73542"/>
        <dbReference type="ChEBI" id="CHEBI:74269"/>
        <dbReference type="EC" id="2.1.1.228"/>
    </reaction>
</comment>
<gene>
    <name evidence="15 19" type="primary">trmD</name>
    <name evidence="20" type="ORF">A7K95_00745</name>
    <name evidence="19" type="ORF">GA842_00065</name>
</gene>
<evidence type="ECO:0000256" key="17">
    <source>
        <dbReference type="RuleBase" id="RU003464"/>
    </source>
</evidence>
<reference evidence="19" key="2">
    <citation type="submission" date="2019-10" db="EMBL/GenBank/DDBJ databases">
        <title>Malate fermentation in French cider.</title>
        <authorList>
            <person name="Cousin F.J."/>
            <person name="Medina Fernandez S."/>
            <person name="Misery B."/>
            <person name="Laplace J.-M."/>
            <person name="Cretenet M."/>
        </authorList>
    </citation>
    <scope>NUCLEOTIDE SEQUENCE</scope>
    <source>
        <strain evidence="19">UCMA15901</strain>
    </source>
</reference>
<proteinExistence type="inferred from homology"/>
<dbReference type="InterPro" id="IPR029026">
    <property type="entry name" value="tRNA_m1G_MTases_N"/>
</dbReference>
<dbReference type="AlphaFoldDB" id="A0AAP5WE45"/>
<dbReference type="FunFam" id="3.40.1280.10:FF:000001">
    <property type="entry name" value="tRNA (guanine-N(1)-)-methyltransferase"/>
    <property type="match status" value="1"/>
</dbReference>
<dbReference type="EMBL" id="LXND01000061">
    <property type="protein sequence ID" value="OAD63638.1"/>
    <property type="molecule type" value="Genomic_DNA"/>
</dbReference>
<comment type="subcellular location">
    <subcellularLocation>
        <location evidence="2 15 17">Cytoplasm</location>
    </subcellularLocation>
</comment>
<evidence type="ECO:0000256" key="7">
    <source>
        <dbReference type="ARBA" id="ARBA00022490"/>
    </source>
</evidence>
<feature type="binding site" evidence="15 16">
    <location>
        <begin position="134"/>
        <end position="139"/>
    </location>
    <ligand>
        <name>S-adenosyl-L-methionine</name>
        <dbReference type="ChEBI" id="CHEBI:59789"/>
    </ligand>
</feature>
<dbReference type="Proteomes" id="UP000077280">
    <property type="component" value="Unassembled WGS sequence"/>
</dbReference>
<reference evidence="20 21" key="1">
    <citation type="submission" date="2016-05" db="EMBL/GenBank/DDBJ databases">
        <title>Draft genome sequence of Pediococcus parvulus 2.6, a probiotic beta-glucan producer strain.</title>
        <authorList>
            <person name="Mohedano M.L."/>
            <person name="Perez-Ramos A."/>
            <person name="Duenas M.T."/>
            <person name="Lamontanara A."/>
            <person name="Orru L."/>
            <person name="Spano G."/>
            <person name="Capozzi V."/>
            <person name="Lopez P."/>
        </authorList>
    </citation>
    <scope>NUCLEOTIDE SEQUENCE [LARGE SCALE GENOMIC DNA]</scope>
    <source>
        <strain evidence="20 21">2.6</strain>
    </source>
</reference>
<evidence type="ECO:0000256" key="13">
    <source>
        <dbReference type="ARBA" id="ARBA00033392"/>
    </source>
</evidence>
<dbReference type="NCBIfam" id="TIGR00088">
    <property type="entry name" value="trmD"/>
    <property type="match status" value="1"/>
</dbReference>
<evidence type="ECO:0000313" key="21">
    <source>
        <dbReference type="Proteomes" id="UP000077280"/>
    </source>
</evidence>
<dbReference type="PIRSF" id="PIRSF000386">
    <property type="entry name" value="tRNA_mtase"/>
    <property type="match status" value="1"/>
</dbReference>
<evidence type="ECO:0000256" key="2">
    <source>
        <dbReference type="ARBA" id="ARBA00004496"/>
    </source>
</evidence>
<comment type="subunit">
    <text evidence="4 15 17">Homodimer.</text>
</comment>
<dbReference type="InterPro" id="IPR023148">
    <property type="entry name" value="tRNA_m1G_MeTrfase_C_sf"/>
</dbReference>
<dbReference type="InterPro" id="IPR029028">
    <property type="entry name" value="Alpha/beta_knot_MTases"/>
</dbReference>
<dbReference type="InterPro" id="IPR016009">
    <property type="entry name" value="tRNA_MeTrfase_TRMD/TRM10"/>
</dbReference>
<evidence type="ECO:0000256" key="9">
    <source>
        <dbReference type="ARBA" id="ARBA00022679"/>
    </source>
</evidence>
<evidence type="ECO:0000256" key="15">
    <source>
        <dbReference type="HAMAP-Rule" id="MF_00605"/>
    </source>
</evidence>
<feature type="domain" description="tRNA methyltransferase TRMD/TRM10-type" evidence="18">
    <location>
        <begin position="1"/>
        <end position="227"/>
    </location>
</feature>
<dbReference type="PANTHER" id="PTHR46417">
    <property type="entry name" value="TRNA (GUANINE-N(1)-)-METHYLTRANSFERASE"/>
    <property type="match status" value="1"/>
</dbReference>
<feature type="binding site" evidence="15 16">
    <location>
        <position position="115"/>
    </location>
    <ligand>
        <name>S-adenosyl-L-methionine</name>
        <dbReference type="ChEBI" id="CHEBI:59789"/>
    </ligand>
</feature>
<sequence length="252" mass="27942">MKIDILSLFPDMFSGPLHQSIVGKAIEDQLLDVKVTNFRDFSSNKHHNVDDYPYGGGAGMLLQPQPIFDAMAAVENDNADLPKGRVVILDPGGKQFDQKMAESFAREAHLTFICGHYEGYDERIKTLATDEVSLGDYVLTGGELAAMVMIDATVRLLPGVLGNKESAPGDSFSTGLLEYPQYSRPADFRGMQVPAVLLNGNHQLIDQWRQKQALKRTLLKRPDLLKKIRLSKDDLSLLNDIKAELSEPEAKD</sequence>
<evidence type="ECO:0000313" key="20">
    <source>
        <dbReference type="EMBL" id="OAD63638.1"/>
    </source>
</evidence>
<evidence type="ECO:0000256" key="6">
    <source>
        <dbReference type="ARBA" id="ARBA00014679"/>
    </source>
</evidence>
<comment type="function">
    <text evidence="1 15 17">Specifically methylates guanosine-37 in various tRNAs.</text>
</comment>
<evidence type="ECO:0000256" key="11">
    <source>
        <dbReference type="ARBA" id="ARBA00022694"/>
    </source>
</evidence>
<name>A0AAP5WE45_9LACO</name>
<evidence type="ECO:0000259" key="18">
    <source>
        <dbReference type="Pfam" id="PF01746"/>
    </source>
</evidence>
<dbReference type="FunFam" id="1.10.1270.20:FF:000001">
    <property type="entry name" value="tRNA (guanine-N(1)-)-methyltransferase"/>
    <property type="match status" value="1"/>
</dbReference>
<evidence type="ECO:0000256" key="5">
    <source>
        <dbReference type="ARBA" id="ARBA00012807"/>
    </source>
</evidence>
<keyword evidence="21" id="KW-1185">Reference proteome</keyword>
<keyword evidence="7 15" id="KW-0963">Cytoplasm</keyword>
<evidence type="ECO:0000256" key="8">
    <source>
        <dbReference type="ARBA" id="ARBA00022603"/>
    </source>
</evidence>
<evidence type="ECO:0000313" key="22">
    <source>
        <dbReference type="Proteomes" id="UP001275867"/>
    </source>
</evidence>
<dbReference type="NCBIfam" id="NF000648">
    <property type="entry name" value="PRK00026.1"/>
    <property type="match status" value="1"/>
</dbReference>
<dbReference type="Gene3D" id="3.40.1280.10">
    <property type="match status" value="1"/>
</dbReference>
<organism evidence="19 22">
    <name type="scientific">Pediococcus parvulus</name>
    <dbReference type="NCBI Taxonomy" id="54062"/>
    <lineage>
        <taxon>Bacteria</taxon>
        <taxon>Bacillati</taxon>
        <taxon>Bacillota</taxon>
        <taxon>Bacilli</taxon>
        <taxon>Lactobacillales</taxon>
        <taxon>Lactobacillaceae</taxon>
        <taxon>Pediococcus</taxon>
    </lineage>
</organism>
<dbReference type="Gene3D" id="1.10.1270.20">
    <property type="entry name" value="tRNA(m1g37)methyltransferase, domain 2"/>
    <property type="match status" value="1"/>
</dbReference>
<dbReference type="Pfam" id="PF01746">
    <property type="entry name" value="tRNA_m1G_MT"/>
    <property type="match status" value="1"/>
</dbReference>
<accession>A0AAP5WE45</accession>
<evidence type="ECO:0000256" key="1">
    <source>
        <dbReference type="ARBA" id="ARBA00002634"/>
    </source>
</evidence>
<keyword evidence="8 15" id="KW-0489">Methyltransferase</keyword>
<dbReference type="EMBL" id="WERX01000001">
    <property type="protein sequence ID" value="MDV7693292.1"/>
    <property type="molecule type" value="Genomic_DNA"/>
</dbReference>
<keyword evidence="10 15" id="KW-0949">S-adenosyl-L-methionine</keyword>
<dbReference type="HAMAP" id="MF_00605">
    <property type="entry name" value="TrmD"/>
    <property type="match status" value="1"/>
</dbReference>
<evidence type="ECO:0000256" key="16">
    <source>
        <dbReference type="PIRSR" id="PIRSR000386-1"/>
    </source>
</evidence>
<dbReference type="InterPro" id="IPR002649">
    <property type="entry name" value="tRNA_m1G_MeTrfase_TrmD"/>
</dbReference>
<dbReference type="SUPFAM" id="SSF75217">
    <property type="entry name" value="alpha/beta knot"/>
    <property type="match status" value="1"/>
</dbReference>
<keyword evidence="11 15" id="KW-0819">tRNA processing</keyword>